<reference evidence="7 8" key="1">
    <citation type="submission" date="2016-02" db="EMBL/GenBank/DDBJ databases">
        <title>Genome analysis of coral dinoflagellate symbionts highlights evolutionary adaptations to a symbiotic lifestyle.</title>
        <authorList>
            <person name="Aranda M."/>
            <person name="Li Y."/>
            <person name="Liew Y.J."/>
            <person name="Baumgarten S."/>
            <person name="Simakov O."/>
            <person name="Wilson M."/>
            <person name="Piel J."/>
            <person name="Ashoor H."/>
            <person name="Bougouffa S."/>
            <person name="Bajic V.B."/>
            <person name="Ryu T."/>
            <person name="Ravasi T."/>
            <person name="Bayer T."/>
            <person name="Micklem G."/>
            <person name="Kim H."/>
            <person name="Bhak J."/>
            <person name="Lajeunesse T.C."/>
            <person name="Voolstra C.R."/>
        </authorList>
    </citation>
    <scope>NUCLEOTIDE SEQUENCE [LARGE SCALE GENOMIC DNA]</scope>
    <source>
        <strain evidence="7 8">CCMP2467</strain>
    </source>
</reference>
<dbReference type="InterPro" id="IPR036249">
    <property type="entry name" value="Thioredoxin-like_sf"/>
</dbReference>
<feature type="compositionally biased region" description="Polar residues" evidence="3">
    <location>
        <begin position="1471"/>
        <end position="1488"/>
    </location>
</feature>
<evidence type="ECO:0000256" key="1">
    <source>
        <dbReference type="ARBA" id="ARBA00007409"/>
    </source>
</evidence>
<dbReference type="SFLD" id="SFLDG01151">
    <property type="entry name" value="Main.2:_Nu-like"/>
    <property type="match status" value="1"/>
</dbReference>
<comment type="caution">
    <text evidence="7">The sequence shown here is derived from an EMBL/GenBank/DDBJ whole genome shotgun (WGS) entry which is preliminary data.</text>
</comment>
<proteinExistence type="inferred from homology"/>
<sequence length="1501" mass="167196">MHESVPDDYRPIVLQNGVRVAFPEPSKSSRPPRNRHHTSIQVEGKAPGSRHPIRDLELDSVLVDAKADVNIKDNEGRTVLSIAQQRERQDFIDFLIASGAVGSMLSSEKSSAGWTYWMSWRSSRRTRNAGPWWIASSWTAAQISVASRKASRPAQSSAQRWSCKDCLVGAQRMCIALLCLQSLVAEVAMADPEREWVPPERIEELYARTAGNQFAGINRPTSGPRYEADLVKGAAPLQLSLRRSSDAVEYGGMEHVRVLADDLRSVNEHRRMQSDVSRARLFKAHCLCRLREIVESSAIHCGDFLEVLHRAERALIADASCGSTLTHQIDQALERFCTDLRRLEEEALERDRRRMADLPFQNIVGAKASPHRKLITVRIRTFSGAEFQVRCGLDENLLCLKEYIHASGGPRARDQQLVWSRSELAWIQSLETRASDSFSLFYLGITDGDSATLYYVRFCHQCRGACRCVECHGRGSRSACSACGQVRPSCLQCAGPRACAVGCAKCAENRVWHVIRSVDLMLYSLATPNGWKVGILLEELGVSYDAHVVNIGAGEQFSSGFVGANPNSKIPALIDHSGPDGKPIAVMEAAAIMIYLVEKQGSDFYPRDARLRCECLQWLFWQTGGQGPMTGNFGHFKVYAPPNEADARNYGVARYGMEVQRICSVLDRHLAGYGDFTGNPGLRCQGPRQYLVGDSYSIADMACFPWAFMLWGKGYNRPGQPDAKDFLNVHQYTHLKAWVDRIAERPAVQRGIRVCAGSPKPWEKESSKSRAEEFCAEVQFAVDAAAHAEEKQEDAADECNDIDDNDDIDFAALTEAQHQAATLTGDGDVDRKKRRAGARESAKRRKRQKRENDLICVKQAGIALPSLKDVLKGSSKPAIVIPSLKEALRTAGAAQATAEVAEPAKAREKDMQEQSAPASEPSELPPTTDGGRPCGPAGETEKSLAQRSAVSYEDVDEPVAAEAPAASSDVVDQSRLQVAISRVAKDSERRARVAKATNSRSVFITNLPFKAQEEEIRSWLEKAGEIKGLRLNRDKVTTKALGFGHVQFESSQVADAAVEQCDKVELHGRVMRVAPVDPNTKFQFELPENIKEDLLGLMREAYEGKNISTIKDAWQKRHPGQKLDTAKWGFKNFSSSLKTLEGVTLEHHLEKTLTYLAFFDGSPAHKAYLEERSKRQAEGKVAENPGEAKRAAAEADVLKPDKKPKVENGSSHLKGFETGNAQEVPEPTSFGASALEAWLDATLETQRLSSKAACPERLKVHREALAWLCDLLPTYGTVLSRVLDEVDGALHRLETWQGELQKMHGLNRTLQSQLRSLRVLHKLQVEEAWSVTKKSSEAETQPVAAPMADSQKLDKDAQAEVTKRRHAERKSLKLQSELQSVRHQLQELEIKEADKVAAKDEMHRLIEQREQISRKNDARWTETANAWTPQAQLPSSFPRLQKERSQLQSDLRKCKPQSLLSLRSLTLQRMPRSQQENDQLKQQLNSPSAWYKYPPCWSSEN</sequence>
<dbReference type="PROSITE" id="PS50102">
    <property type="entry name" value="RRM"/>
    <property type="match status" value="1"/>
</dbReference>
<dbReference type="GO" id="GO:0003723">
    <property type="term" value="F:RNA binding"/>
    <property type="evidence" value="ECO:0007669"/>
    <property type="project" value="UniProtKB-UniRule"/>
</dbReference>
<feature type="compositionally biased region" description="Low complexity" evidence="3">
    <location>
        <begin position="913"/>
        <end position="922"/>
    </location>
</feature>
<gene>
    <name evidence="7" type="primary">yghU</name>
    <name evidence="7" type="ORF">AK812_SmicGene38166</name>
</gene>
<dbReference type="SFLD" id="SFLDS00019">
    <property type="entry name" value="Glutathione_Transferase_(cytos"/>
    <property type="match status" value="1"/>
</dbReference>
<dbReference type="SUPFAM" id="SSF47616">
    <property type="entry name" value="GST C-terminal domain-like"/>
    <property type="match status" value="1"/>
</dbReference>
<dbReference type="PROSITE" id="PS50405">
    <property type="entry name" value="GST_CTER"/>
    <property type="match status" value="1"/>
</dbReference>
<dbReference type="SFLD" id="SFLDG00358">
    <property type="entry name" value="Main_(cytGST)"/>
    <property type="match status" value="1"/>
</dbReference>
<dbReference type="SUPFAM" id="SSF54928">
    <property type="entry name" value="RNA-binding domain, RBD"/>
    <property type="match status" value="1"/>
</dbReference>
<dbReference type="InterPro" id="IPR000504">
    <property type="entry name" value="RRM_dom"/>
</dbReference>
<feature type="region of interest" description="Disordered" evidence="3">
    <location>
        <begin position="1172"/>
        <end position="1225"/>
    </location>
</feature>
<feature type="compositionally biased region" description="Basic and acidic residues" evidence="3">
    <location>
        <begin position="902"/>
        <end position="912"/>
    </location>
</feature>
<feature type="region of interest" description="Disordered" evidence="3">
    <location>
        <begin position="899"/>
        <end position="968"/>
    </location>
</feature>
<evidence type="ECO:0000256" key="2">
    <source>
        <dbReference type="PROSITE-ProRule" id="PRU00176"/>
    </source>
</evidence>
<dbReference type="InterPro" id="IPR040079">
    <property type="entry name" value="Glutathione_S-Trfase"/>
</dbReference>
<dbReference type="SMART" id="SM00360">
    <property type="entry name" value="RRM"/>
    <property type="match status" value="1"/>
</dbReference>
<dbReference type="Proteomes" id="UP000186817">
    <property type="component" value="Unassembled WGS sequence"/>
</dbReference>
<organism evidence="7 8">
    <name type="scientific">Symbiodinium microadriaticum</name>
    <name type="common">Dinoflagellate</name>
    <name type="synonym">Zooxanthella microadriatica</name>
    <dbReference type="NCBI Taxonomy" id="2951"/>
    <lineage>
        <taxon>Eukaryota</taxon>
        <taxon>Sar</taxon>
        <taxon>Alveolata</taxon>
        <taxon>Dinophyceae</taxon>
        <taxon>Suessiales</taxon>
        <taxon>Symbiodiniaceae</taxon>
        <taxon>Symbiodinium</taxon>
    </lineage>
</organism>
<comment type="similarity">
    <text evidence="1">Belongs to the GST superfamily.</text>
</comment>
<dbReference type="InterPro" id="IPR010987">
    <property type="entry name" value="Glutathione-S-Trfase_C-like"/>
</dbReference>
<dbReference type="Gene3D" id="1.25.40.20">
    <property type="entry name" value="Ankyrin repeat-containing domain"/>
    <property type="match status" value="1"/>
</dbReference>
<evidence type="ECO:0000256" key="3">
    <source>
        <dbReference type="SAM" id="MobiDB-lite"/>
    </source>
</evidence>
<feature type="domain" description="GST C-terminal" evidence="6">
    <location>
        <begin position="608"/>
        <end position="762"/>
    </location>
</feature>
<evidence type="ECO:0000259" key="6">
    <source>
        <dbReference type="PROSITE" id="PS50405"/>
    </source>
</evidence>
<evidence type="ECO:0000259" key="4">
    <source>
        <dbReference type="PROSITE" id="PS50102"/>
    </source>
</evidence>
<dbReference type="PROSITE" id="PS50404">
    <property type="entry name" value="GST_NTER"/>
    <property type="match status" value="1"/>
</dbReference>
<feature type="domain" description="GST N-terminal" evidence="5">
    <location>
        <begin position="517"/>
        <end position="604"/>
    </location>
</feature>
<dbReference type="InterPro" id="IPR036770">
    <property type="entry name" value="Ankyrin_rpt-contain_sf"/>
</dbReference>
<dbReference type="PANTHER" id="PTHR44051:SF8">
    <property type="entry name" value="GLUTATHIONE S-TRANSFERASE GSTA"/>
    <property type="match status" value="1"/>
</dbReference>
<feature type="region of interest" description="Disordered" evidence="3">
    <location>
        <begin position="1467"/>
        <end position="1501"/>
    </location>
</feature>
<dbReference type="OrthoDB" id="422574at2759"/>
<evidence type="ECO:0000313" key="7">
    <source>
        <dbReference type="EMBL" id="OLP81316.1"/>
    </source>
</evidence>
<dbReference type="InterPro" id="IPR036282">
    <property type="entry name" value="Glutathione-S-Trfase_C_sf"/>
</dbReference>
<dbReference type="InterPro" id="IPR035979">
    <property type="entry name" value="RBD_domain_sf"/>
</dbReference>
<name>A0A1Q9CEJ2_SYMMI</name>
<dbReference type="Pfam" id="PF13409">
    <property type="entry name" value="GST_N_2"/>
    <property type="match status" value="1"/>
</dbReference>
<dbReference type="CDD" id="cd03048">
    <property type="entry name" value="GST_N_Ure2p_like"/>
    <property type="match status" value="1"/>
</dbReference>
<dbReference type="Gene3D" id="3.40.30.10">
    <property type="entry name" value="Glutaredoxin"/>
    <property type="match status" value="1"/>
</dbReference>
<keyword evidence="8" id="KW-1185">Reference proteome</keyword>
<feature type="region of interest" description="Disordered" evidence="3">
    <location>
        <begin position="1333"/>
        <end position="1375"/>
    </location>
</feature>
<feature type="region of interest" description="Disordered" evidence="3">
    <location>
        <begin position="22"/>
        <end position="52"/>
    </location>
</feature>
<feature type="compositionally biased region" description="Basic and acidic residues" evidence="3">
    <location>
        <begin position="1172"/>
        <end position="1206"/>
    </location>
</feature>
<dbReference type="Pfam" id="PF00076">
    <property type="entry name" value="RRM_1"/>
    <property type="match status" value="1"/>
</dbReference>
<feature type="compositionally biased region" description="Basic residues" evidence="3">
    <location>
        <begin position="832"/>
        <end position="849"/>
    </location>
</feature>
<dbReference type="Gene3D" id="3.30.70.330">
    <property type="match status" value="1"/>
</dbReference>
<evidence type="ECO:0000313" key="8">
    <source>
        <dbReference type="Proteomes" id="UP000186817"/>
    </source>
</evidence>
<feature type="region of interest" description="Disordered" evidence="3">
    <location>
        <begin position="819"/>
        <end position="851"/>
    </location>
</feature>
<protein>
    <submittedName>
        <fullName evidence="7">Disulfide-bond oxidoreductase YghU</fullName>
    </submittedName>
</protein>
<dbReference type="SUPFAM" id="SSF48403">
    <property type="entry name" value="Ankyrin repeat"/>
    <property type="match status" value="1"/>
</dbReference>
<evidence type="ECO:0000259" key="5">
    <source>
        <dbReference type="PROSITE" id="PS50404"/>
    </source>
</evidence>
<dbReference type="InterPro" id="IPR029071">
    <property type="entry name" value="Ubiquitin-like_domsf"/>
</dbReference>
<accession>A0A1Q9CEJ2</accession>
<feature type="domain" description="RRM" evidence="4">
    <location>
        <begin position="1000"/>
        <end position="1078"/>
    </location>
</feature>
<dbReference type="SUPFAM" id="SSF54236">
    <property type="entry name" value="Ubiquitin-like"/>
    <property type="match status" value="1"/>
</dbReference>
<feature type="compositionally biased region" description="Basic and acidic residues" evidence="3">
    <location>
        <begin position="1351"/>
        <end position="1362"/>
    </location>
</feature>
<dbReference type="Pfam" id="PF13410">
    <property type="entry name" value="GST_C_2"/>
    <property type="match status" value="1"/>
</dbReference>
<dbReference type="InterPro" id="IPR012677">
    <property type="entry name" value="Nucleotide-bd_a/b_plait_sf"/>
</dbReference>
<dbReference type="SUPFAM" id="SSF52833">
    <property type="entry name" value="Thioredoxin-like"/>
    <property type="match status" value="1"/>
</dbReference>
<dbReference type="PANTHER" id="PTHR44051">
    <property type="entry name" value="GLUTATHIONE S-TRANSFERASE-RELATED"/>
    <property type="match status" value="1"/>
</dbReference>
<keyword evidence="2" id="KW-0694">RNA-binding</keyword>
<dbReference type="EMBL" id="LSRX01001292">
    <property type="protein sequence ID" value="OLP81316.1"/>
    <property type="molecule type" value="Genomic_DNA"/>
</dbReference>
<dbReference type="InterPro" id="IPR004045">
    <property type="entry name" value="Glutathione_S-Trfase_N"/>
</dbReference>
<dbReference type="Gene3D" id="1.20.1050.10">
    <property type="match status" value="1"/>
</dbReference>